<dbReference type="InterPro" id="IPR051395">
    <property type="entry name" value="Cytochrome_c_Peroxidase/MauG"/>
</dbReference>
<dbReference type="InterPro" id="IPR004852">
    <property type="entry name" value="Di-haem_cyt_c_peroxidsae"/>
</dbReference>
<feature type="region of interest" description="Disordered" evidence="8">
    <location>
        <begin position="70"/>
        <end position="90"/>
    </location>
</feature>
<proteinExistence type="predicted"/>
<dbReference type="PROSITE" id="PS51007">
    <property type="entry name" value="CYTC"/>
    <property type="match status" value="2"/>
</dbReference>
<organism evidence="11 12">
    <name type="scientific">Tropicimonas sediminicola</name>
    <dbReference type="NCBI Taxonomy" id="1031541"/>
    <lineage>
        <taxon>Bacteria</taxon>
        <taxon>Pseudomonadati</taxon>
        <taxon>Pseudomonadota</taxon>
        <taxon>Alphaproteobacteria</taxon>
        <taxon>Rhodobacterales</taxon>
        <taxon>Roseobacteraceae</taxon>
        <taxon>Tropicimonas</taxon>
    </lineage>
</organism>
<evidence type="ECO:0000256" key="6">
    <source>
        <dbReference type="ARBA" id="ARBA00023004"/>
    </source>
</evidence>
<dbReference type="PANTHER" id="PTHR30600">
    <property type="entry name" value="CYTOCHROME C PEROXIDASE-RELATED"/>
    <property type="match status" value="1"/>
</dbReference>
<dbReference type="GO" id="GO:0004130">
    <property type="term" value="F:cytochrome-c peroxidase activity"/>
    <property type="evidence" value="ECO:0007669"/>
    <property type="project" value="TreeGrafter"/>
</dbReference>
<gene>
    <name evidence="11" type="ORF">SAMN05421757_103358</name>
</gene>
<dbReference type="GO" id="GO:0009055">
    <property type="term" value="F:electron transfer activity"/>
    <property type="evidence" value="ECO:0007669"/>
    <property type="project" value="InterPro"/>
</dbReference>
<dbReference type="InterPro" id="IPR009056">
    <property type="entry name" value="Cyt_c-like_dom"/>
</dbReference>
<evidence type="ECO:0000256" key="4">
    <source>
        <dbReference type="ARBA" id="ARBA00022729"/>
    </source>
</evidence>
<dbReference type="PANTHER" id="PTHR30600:SF10">
    <property type="entry name" value="BLL6722 PROTEIN"/>
    <property type="match status" value="1"/>
</dbReference>
<comment type="subcellular location">
    <subcellularLocation>
        <location evidence="1">Cell envelope</location>
    </subcellularLocation>
</comment>
<keyword evidence="12" id="KW-1185">Reference proteome</keyword>
<dbReference type="OrthoDB" id="9805202at2"/>
<evidence type="ECO:0000256" key="5">
    <source>
        <dbReference type="ARBA" id="ARBA00023002"/>
    </source>
</evidence>
<dbReference type="Gene3D" id="1.10.760.10">
    <property type="entry name" value="Cytochrome c-like domain"/>
    <property type="match status" value="2"/>
</dbReference>
<evidence type="ECO:0000313" key="12">
    <source>
        <dbReference type="Proteomes" id="UP000198426"/>
    </source>
</evidence>
<evidence type="ECO:0000313" key="11">
    <source>
        <dbReference type="EMBL" id="SNS79228.1"/>
    </source>
</evidence>
<keyword evidence="4 9" id="KW-0732">Signal</keyword>
<reference evidence="11 12" key="1">
    <citation type="submission" date="2017-06" db="EMBL/GenBank/DDBJ databases">
        <authorList>
            <person name="Kim H.J."/>
            <person name="Triplett B.A."/>
        </authorList>
    </citation>
    <scope>NUCLEOTIDE SEQUENCE [LARGE SCALE GENOMIC DNA]</scope>
    <source>
        <strain evidence="11 12">DSM 29339</strain>
    </source>
</reference>
<evidence type="ECO:0000256" key="8">
    <source>
        <dbReference type="SAM" id="MobiDB-lite"/>
    </source>
</evidence>
<name>A0A239HDY6_9RHOB</name>
<keyword evidence="5" id="KW-0560">Oxidoreductase</keyword>
<dbReference type="AlphaFoldDB" id="A0A239HDY6"/>
<dbReference type="EMBL" id="FZOY01000003">
    <property type="protein sequence ID" value="SNS79228.1"/>
    <property type="molecule type" value="Genomic_DNA"/>
</dbReference>
<dbReference type="Proteomes" id="UP000198426">
    <property type="component" value="Unassembled WGS sequence"/>
</dbReference>
<dbReference type="RefSeq" id="WP_089232941.1">
    <property type="nucleotide sequence ID" value="NZ_FZOY01000003.1"/>
</dbReference>
<feature type="chain" id="PRO_5012399030" evidence="9">
    <location>
        <begin position="31"/>
        <end position="392"/>
    </location>
</feature>
<feature type="signal peptide" evidence="9">
    <location>
        <begin position="1"/>
        <end position="30"/>
    </location>
</feature>
<dbReference type="SUPFAM" id="SSF46626">
    <property type="entry name" value="Cytochrome c"/>
    <property type="match status" value="2"/>
</dbReference>
<dbReference type="GO" id="GO:0030313">
    <property type="term" value="C:cell envelope"/>
    <property type="evidence" value="ECO:0007669"/>
    <property type="project" value="UniProtKB-SubCell"/>
</dbReference>
<dbReference type="GO" id="GO:0020037">
    <property type="term" value="F:heme binding"/>
    <property type="evidence" value="ECO:0007669"/>
    <property type="project" value="InterPro"/>
</dbReference>
<evidence type="ECO:0000256" key="3">
    <source>
        <dbReference type="ARBA" id="ARBA00022723"/>
    </source>
</evidence>
<evidence type="ECO:0000256" key="7">
    <source>
        <dbReference type="PROSITE-ProRule" id="PRU00433"/>
    </source>
</evidence>
<feature type="domain" description="Cytochrome c" evidence="10">
    <location>
        <begin position="216"/>
        <end position="382"/>
    </location>
</feature>
<evidence type="ECO:0000259" key="10">
    <source>
        <dbReference type="PROSITE" id="PS51007"/>
    </source>
</evidence>
<keyword evidence="2 7" id="KW-0349">Heme</keyword>
<keyword evidence="6 7" id="KW-0408">Iron</keyword>
<feature type="domain" description="Cytochrome c" evidence="10">
    <location>
        <begin position="37"/>
        <end position="159"/>
    </location>
</feature>
<keyword evidence="3 7" id="KW-0479">Metal-binding</keyword>
<accession>A0A239HDY6</accession>
<sequence>MAGLLKPIALPAATGAVVAGLYLASAPQVATEPLFTNLEQLGEALFFDPNLSLNRSQACATCHDPAAAFTDPRESEVGRAASLGDDGTSLGDRNAPTAAYAMFSPEFHFDEVAGVWKGGQFPDGREAGLEGQAGGPPLNPIEMGMPDRASVVTRLEENPDYVEAMTRLFGEGLFEDPDAAYGAMTRAIAAFERTPEFAPFDSKYDRSLRGEYTLTDQEELGRVLFFSQQFTNCNICHQLGRSEIDPQETFTNYEFHNIGVPANVALRGANGSAADHVDTGLLQNPGVDDPAQAGKFKVPTLRNVAVTGPYMHNGVFEDLRTVVLFYDKYNSRAPERQINPETGQPWGPPEVDGTLSLVDLETGPALDDQRVDAIVAFLQTLTDARYEHLLGE</sequence>
<evidence type="ECO:0000256" key="1">
    <source>
        <dbReference type="ARBA" id="ARBA00004196"/>
    </source>
</evidence>
<evidence type="ECO:0000256" key="2">
    <source>
        <dbReference type="ARBA" id="ARBA00022617"/>
    </source>
</evidence>
<dbReference type="GO" id="GO:0046872">
    <property type="term" value="F:metal ion binding"/>
    <property type="evidence" value="ECO:0007669"/>
    <property type="project" value="UniProtKB-KW"/>
</dbReference>
<evidence type="ECO:0000256" key="9">
    <source>
        <dbReference type="SAM" id="SignalP"/>
    </source>
</evidence>
<keyword evidence="11" id="KW-0575">Peroxidase</keyword>
<dbReference type="Pfam" id="PF03150">
    <property type="entry name" value="CCP_MauG"/>
    <property type="match status" value="1"/>
</dbReference>
<protein>
    <submittedName>
        <fullName evidence="11">Cytochrome c peroxidase</fullName>
    </submittedName>
</protein>
<dbReference type="InterPro" id="IPR036909">
    <property type="entry name" value="Cyt_c-like_dom_sf"/>
</dbReference>